<protein>
    <submittedName>
        <fullName evidence="5">Helix-turn-helix transcriptional regulator</fullName>
    </submittedName>
</protein>
<proteinExistence type="predicted"/>
<evidence type="ECO:0000256" key="2">
    <source>
        <dbReference type="ARBA" id="ARBA00023125"/>
    </source>
</evidence>
<keyword evidence="6" id="KW-1185">Reference proteome</keyword>
<evidence type="ECO:0000256" key="1">
    <source>
        <dbReference type="ARBA" id="ARBA00023015"/>
    </source>
</evidence>
<dbReference type="InterPro" id="IPR016032">
    <property type="entry name" value="Sig_transdc_resp-reg_C-effctor"/>
</dbReference>
<dbReference type="PANTHER" id="PTHR43214">
    <property type="entry name" value="TWO-COMPONENT RESPONSE REGULATOR"/>
    <property type="match status" value="1"/>
</dbReference>
<dbReference type="Pfam" id="PF00196">
    <property type="entry name" value="GerE"/>
    <property type="match status" value="1"/>
</dbReference>
<evidence type="ECO:0000313" key="5">
    <source>
        <dbReference type="EMBL" id="GHG09392.1"/>
    </source>
</evidence>
<dbReference type="PRINTS" id="PR00038">
    <property type="entry name" value="HTHLUXR"/>
</dbReference>
<feature type="domain" description="HTH luxR-type" evidence="4">
    <location>
        <begin position="356"/>
        <end position="421"/>
    </location>
</feature>
<keyword evidence="3" id="KW-0804">Transcription</keyword>
<dbReference type="Gene3D" id="1.10.10.10">
    <property type="entry name" value="Winged helix-like DNA-binding domain superfamily/Winged helix DNA-binding domain"/>
    <property type="match status" value="1"/>
</dbReference>
<dbReference type="PROSITE" id="PS50043">
    <property type="entry name" value="HTH_LUXR_2"/>
    <property type="match status" value="1"/>
</dbReference>
<reference evidence="6" key="1">
    <citation type="journal article" date="2019" name="Int. J. Syst. Evol. Microbiol.">
        <title>The Global Catalogue of Microorganisms (GCM) 10K type strain sequencing project: providing services to taxonomists for standard genome sequencing and annotation.</title>
        <authorList>
            <consortium name="The Broad Institute Genomics Platform"/>
            <consortium name="The Broad Institute Genome Sequencing Center for Infectious Disease"/>
            <person name="Wu L."/>
            <person name="Ma J."/>
        </authorList>
    </citation>
    <scope>NUCLEOTIDE SEQUENCE [LARGE SCALE GENOMIC DNA]</scope>
    <source>
        <strain evidence="6">CGMCC 4.7680</strain>
    </source>
</reference>
<dbReference type="SUPFAM" id="SSF46894">
    <property type="entry name" value="C-terminal effector domain of the bipartite response regulators"/>
    <property type="match status" value="1"/>
</dbReference>
<evidence type="ECO:0000259" key="4">
    <source>
        <dbReference type="PROSITE" id="PS50043"/>
    </source>
</evidence>
<gene>
    <name evidence="5" type="ORF">GCM10017567_27870</name>
</gene>
<dbReference type="Proteomes" id="UP000649955">
    <property type="component" value="Unassembled WGS sequence"/>
</dbReference>
<name>A0ABQ3KC28_9PSEU</name>
<accession>A0ABQ3KC28</accession>
<dbReference type="InterPro" id="IPR036388">
    <property type="entry name" value="WH-like_DNA-bd_sf"/>
</dbReference>
<dbReference type="SMART" id="SM00421">
    <property type="entry name" value="HTH_LUXR"/>
    <property type="match status" value="1"/>
</dbReference>
<keyword evidence="2" id="KW-0238">DNA-binding</keyword>
<organism evidence="5 6">
    <name type="scientific">Amycolatopsis bullii</name>
    <dbReference type="NCBI Taxonomy" id="941987"/>
    <lineage>
        <taxon>Bacteria</taxon>
        <taxon>Bacillati</taxon>
        <taxon>Actinomycetota</taxon>
        <taxon>Actinomycetes</taxon>
        <taxon>Pseudonocardiales</taxon>
        <taxon>Pseudonocardiaceae</taxon>
        <taxon>Amycolatopsis</taxon>
    </lineage>
</organism>
<dbReference type="CDD" id="cd06170">
    <property type="entry name" value="LuxR_C_like"/>
    <property type="match status" value="1"/>
</dbReference>
<dbReference type="InterPro" id="IPR036890">
    <property type="entry name" value="HATPase_C_sf"/>
</dbReference>
<dbReference type="Gene3D" id="3.30.565.10">
    <property type="entry name" value="Histidine kinase-like ATPase, C-terminal domain"/>
    <property type="match status" value="1"/>
</dbReference>
<dbReference type="PROSITE" id="PS00622">
    <property type="entry name" value="HTH_LUXR_1"/>
    <property type="match status" value="1"/>
</dbReference>
<dbReference type="EMBL" id="BNAW01000009">
    <property type="protein sequence ID" value="GHG09392.1"/>
    <property type="molecule type" value="Genomic_DNA"/>
</dbReference>
<comment type="caution">
    <text evidence="5">The sequence shown here is derived from an EMBL/GenBank/DDBJ whole genome shotgun (WGS) entry which is preliminary data.</text>
</comment>
<dbReference type="SUPFAM" id="SSF55874">
    <property type="entry name" value="ATPase domain of HSP90 chaperone/DNA topoisomerase II/histidine kinase"/>
    <property type="match status" value="1"/>
</dbReference>
<sequence length="430" mass="45794">METMDVSWSDPRHVLGVVERLLSAPRPQLLSRFTAELGKLIPHRAAAMQTGDCPRSPFKAIGDEAITQAVTSVELQRLVDRSEPDKALVTDGILGGVERRLILLTSTPAVGHGAMIAVVLEAAEPPSAELELAAQLWHIVSTDAGQRATDPGPDVLASSLAAASARAQVITDLGQTHAATLVTLLSVLRSGRLSDAVARRTAVDLAADALLELKGVGDRDQVLSAEPSDAAFAVLKAQLADLVRHTEVDVDLVDPVGDASLPQDIAHTARTLTRGLVLAALDRPATTRLRASWRVDGSVLRITVRDDCPEVADAVPPRGLTERLTALGGHWEVDAVPDWGTTVTAVLPLGVTEPPELRPLDGLNPRELEVLSGISQGLRNRQIAEQLQLSEHTVKFHVRNILDKLDVSSRGEAAALARDLPLEPVAHRSA</sequence>
<dbReference type="InterPro" id="IPR000792">
    <property type="entry name" value="Tscrpt_reg_LuxR_C"/>
</dbReference>
<evidence type="ECO:0000256" key="3">
    <source>
        <dbReference type="ARBA" id="ARBA00023163"/>
    </source>
</evidence>
<keyword evidence="1" id="KW-0805">Transcription regulation</keyword>
<dbReference type="InterPro" id="IPR039420">
    <property type="entry name" value="WalR-like"/>
</dbReference>
<dbReference type="PANTHER" id="PTHR43214:SF41">
    <property type="entry name" value="NITRATE_NITRITE RESPONSE REGULATOR PROTEIN NARP"/>
    <property type="match status" value="1"/>
</dbReference>
<evidence type="ECO:0000313" key="6">
    <source>
        <dbReference type="Proteomes" id="UP000649955"/>
    </source>
</evidence>